<protein>
    <submittedName>
        <fullName evidence="1">Cell division protein DivIVA</fullName>
    </submittedName>
</protein>
<name>A0ABR5A9B1_9BACL</name>
<dbReference type="RefSeq" id="WP_041059045.1">
    <property type="nucleotide sequence ID" value="NZ_JXAL01000001.1"/>
</dbReference>
<keyword evidence="1" id="KW-0132">Cell division</keyword>
<proteinExistence type="predicted"/>
<evidence type="ECO:0000313" key="1">
    <source>
        <dbReference type="EMBL" id="KIL37507.1"/>
    </source>
</evidence>
<dbReference type="PIRSF" id="PIRSF016498">
    <property type="entry name" value="UCP016498"/>
    <property type="match status" value="1"/>
</dbReference>
<dbReference type="EMBL" id="JXAL01000001">
    <property type="protein sequence ID" value="KIL37507.1"/>
    <property type="molecule type" value="Genomic_DNA"/>
</dbReference>
<comment type="caution">
    <text evidence="1">The sequence shown here is derived from an EMBL/GenBank/DDBJ whole genome shotgun (WGS) entry which is preliminary data.</text>
</comment>
<sequence>MQFKTFTLNEANALLPEIKENLLKLQAMVGAIEARHSDLQKKKAMYKQSPVSTGAGKDDFFKEESALDFMRMEAELLLSNFARKGVQLKMIDPGLIDFPAVWDGNDVLLCWKQGEERITHYHGWNDGFMGRKPIPEGGTQDANN</sequence>
<dbReference type="GO" id="GO:0051301">
    <property type="term" value="P:cell division"/>
    <property type="evidence" value="ECO:0007669"/>
    <property type="project" value="UniProtKB-KW"/>
</dbReference>
<dbReference type="InterPro" id="IPR018699">
    <property type="entry name" value="DUF2203"/>
</dbReference>
<reference evidence="1 2" key="1">
    <citation type="submission" date="2014-12" db="EMBL/GenBank/DDBJ databases">
        <title>Draft genome sequence of Cohnella kolymensis strain B-2846.</title>
        <authorList>
            <person name="Karlyshev A.V."/>
            <person name="Kudryashova E.B."/>
        </authorList>
    </citation>
    <scope>NUCLEOTIDE SEQUENCE [LARGE SCALE GENOMIC DNA]</scope>
    <source>
        <strain evidence="1 2">VKM B-2846</strain>
    </source>
</reference>
<organism evidence="1 2">
    <name type="scientific">Cohnella kolymensis</name>
    <dbReference type="NCBI Taxonomy" id="1590652"/>
    <lineage>
        <taxon>Bacteria</taxon>
        <taxon>Bacillati</taxon>
        <taxon>Bacillota</taxon>
        <taxon>Bacilli</taxon>
        <taxon>Bacillales</taxon>
        <taxon>Paenibacillaceae</taxon>
        <taxon>Cohnella</taxon>
    </lineage>
</organism>
<keyword evidence="2" id="KW-1185">Reference proteome</keyword>
<accession>A0ABR5A9B1</accession>
<dbReference type="Proteomes" id="UP000054526">
    <property type="component" value="Unassembled WGS sequence"/>
</dbReference>
<keyword evidence="1" id="KW-0131">Cell cycle</keyword>
<evidence type="ECO:0000313" key="2">
    <source>
        <dbReference type="Proteomes" id="UP000054526"/>
    </source>
</evidence>
<dbReference type="Pfam" id="PF09969">
    <property type="entry name" value="DUF2203"/>
    <property type="match status" value="1"/>
</dbReference>
<gene>
    <name evidence="1" type="ORF">SD71_02425</name>
</gene>